<dbReference type="EMBL" id="AP035789">
    <property type="protein sequence ID" value="BFO81616.1"/>
    <property type="molecule type" value="Genomic_DNA"/>
</dbReference>
<protein>
    <submittedName>
        <fullName evidence="1">Uncharacterized protein</fullName>
    </submittedName>
</protein>
<name>A0AB33JH82_9BACT</name>
<organism evidence="1">
    <name type="scientific">Prevotella sp. GTC17262</name>
    <dbReference type="NCBI Taxonomy" id="3236797"/>
    <lineage>
        <taxon>Bacteria</taxon>
        <taxon>Pseudomonadati</taxon>
        <taxon>Bacteroidota</taxon>
        <taxon>Bacteroidia</taxon>
        <taxon>Bacteroidales</taxon>
        <taxon>Prevotellaceae</taxon>
        <taxon>Prevotella</taxon>
    </lineage>
</organism>
<sequence length="105" mass="12247">MPNVVTYRKNIFNPLKQKKMNRIEFGKIYQVETAEDSTLNVQAAQTWITDYAGKREAEAEIVLSIFDENTGDEMFTSLTTSQIRTLIKQLQTLNAKIEEYNQFYK</sequence>
<proteinExistence type="predicted"/>
<gene>
    <name evidence="1" type="ORF">GTC17262_18070</name>
</gene>
<dbReference type="AlphaFoldDB" id="A0AB33JH82"/>
<accession>A0AB33JH82</accession>
<reference evidence="1" key="1">
    <citation type="submission" date="2024-07" db="EMBL/GenBank/DDBJ databases">
        <title>Complete genome sequence of Prevotella sp. YM-2024 GTC17262.</title>
        <authorList>
            <person name="Hayashi M."/>
            <person name="Muto Y."/>
            <person name="Tanaka K."/>
            <person name="Niwa H."/>
        </authorList>
    </citation>
    <scope>NUCLEOTIDE SEQUENCE</scope>
    <source>
        <strain evidence="1">GTC17262</strain>
    </source>
</reference>
<evidence type="ECO:0000313" key="1">
    <source>
        <dbReference type="EMBL" id="BFO81616.1"/>
    </source>
</evidence>